<dbReference type="InterPro" id="IPR051471">
    <property type="entry name" value="Bacterial_PTS_sugar_comp"/>
</dbReference>
<dbReference type="InterPro" id="IPR004701">
    <property type="entry name" value="PTS_EIIA_man-typ"/>
</dbReference>
<sequence>MILTTKMKKCAFSIDKEETAGYNNTIENIITLIWKYEQEDRILKVYRQEKMNKDLPGIILLSHGPFAVSLVKTAQMIFGDSENIAAFSLEAGDDIDKYRGAFTEMIEAFPEGSLIMVDLFGGTPCNQVMRYIQETGKTLEVAAGMNLPMLINAVMSREELIGKEFSMDTVENGKKGIFRIDVEGFLNDDDE</sequence>
<accession>A0A6N2VPU5</accession>
<dbReference type="GO" id="GO:0016301">
    <property type="term" value="F:kinase activity"/>
    <property type="evidence" value="ECO:0007669"/>
    <property type="project" value="UniProtKB-KW"/>
</dbReference>
<name>A0A6N2VPU5_9FIRM</name>
<dbReference type="GO" id="GO:0009401">
    <property type="term" value="P:phosphoenolpyruvate-dependent sugar phosphotransferase system"/>
    <property type="evidence" value="ECO:0007669"/>
    <property type="project" value="UniProtKB-KW"/>
</dbReference>
<evidence type="ECO:0000256" key="6">
    <source>
        <dbReference type="ARBA" id="ARBA00022683"/>
    </source>
</evidence>
<keyword evidence="5" id="KW-0808">Transferase</keyword>
<evidence type="ECO:0000256" key="4">
    <source>
        <dbReference type="ARBA" id="ARBA00022597"/>
    </source>
</evidence>
<dbReference type="SUPFAM" id="SSF53062">
    <property type="entry name" value="PTS system fructose IIA component-like"/>
    <property type="match status" value="1"/>
</dbReference>
<dbReference type="GO" id="GO:0005737">
    <property type="term" value="C:cytoplasm"/>
    <property type="evidence" value="ECO:0007669"/>
    <property type="project" value="UniProtKB-SubCell"/>
</dbReference>
<evidence type="ECO:0000256" key="3">
    <source>
        <dbReference type="ARBA" id="ARBA00022490"/>
    </source>
</evidence>
<evidence type="ECO:0000313" key="9">
    <source>
        <dbReference type="EMBL" id="VYT32254.1"/>
    </source>
</evidence>
<dbReference type="PANTHER" id="PTHR33799:SF1">
    <property type="entry name" value="PTS SYSTEM MANNOSE-SPECIFIC EIIAB COMPONENT-RELATED"/>
    <property type="match status" value="1"/>
</dbReference>
<reference evidence="9" key="1">
    <citation type="submission" date="2019-11" db="EMBL/GenBank/DDBJ databases">
        <authorList>
            <person name="Feng L."/>
        </authorList>
    </citation>
    <scope>NUCLEOTIDE SEQUENCE</scope>
    <source>
        <strain evidence="9">AcaccaeLFYP115</strain>
    </source>
</reference>
<proteinExistence type="predicted"/>
<evidence type="ECO:0000259" key="8">
    <source>
        <dbReference type="PROSITE" id="PS51096"/>
    </source>
</evidence>
<keyword evidence="4" id="KW-0762">Sugar transport</keyword>
<feature type="domain" description="PTS EIIA type-4" evidence="8">
    <location>
        <begin position="55"/>
        <end position="177"/>
    </location>
</feature>
<protein>
    <submittedName>
        <fullName evidence="9">PTS system mannose-specific EIIAB component</fullName>
    </submittedName>
</protein>
<keyword evidence="6" id="KW-0598">Phosphotransferase system</keyword>
<comment type="subcellular location">
    <subcellularLocation>
        <location evidence="1">Cytoplasm</location>
    </subcellularLocation>
</comment>
<organism evidence="9">
    <name type="scientific">Anaerostipes caccae</name>
    <dbReference type="NCBI Taxonomy" id="105841"/>
    <lineage>
        <taxon>Bacteria</taxon>
        <taxon>Bacillati</taxon>
        <taxon>Bacillota</taxon>
        <taxon>Clostridia</taxon>
        <taxon>Lachnospirales</taxon>
        <taxon>Lachnospiraceae</taxon>
        <taxon>Anaerostipes</taxon>
    </lineage>
</organism>
<evidence type="ECO:0000256" key="7">
    <source>
        <dbReference type="ARBA" id="ARBA00022777"/>
    </source>
</evidence>
<dbReference type="PANTHER" id="PTHR33799">
    <property type="entry name" value="PTS PERMEASE-RELATED-RELATED"/>
    <property type="match status" value="1"/>
</dbReference>
<dbReference type="AlphaFoldDB" id="A0A6N2VPU5"/>
<keyword evidence="3" id="KW-0963">Cytoplasm</keyword>
<dbReference type="EMBL" id="CACRSQ010000007">
    <property type="protein sequence ID" value="VYT32254.1"/>
    <property type="molecule type" value="Genomic_DNA"/>
</dbReference>
<dbReference type="Pfam" id="PF03610">
    <property type="entry name" value="EIIA-man"/>
    <property type="match status" value="1"/>
</dbReference>
<dbReference type="GO" id="GO:0016020">
    <property type="term" value="C:membrane"/>
    <property type="evidence" value="ECO:0007669"/>
    <property type="project" value="InterPro"/>
</dbReference>
<dbReference type="InterPro" id="IPR033887">
    <property type="entry name" value="PTS_IIA_man"/>
</dbReference>
<dbReference type="PROSITE" id="PS51096">
    <property type="entry name" value="PTS_EIIA_TYPE_4"/>
    <property type="match status" value="1"/>
</dbReference>
<keyword evidence="2" id="KW-0813">Transport</keyword>
<evidence type="ECO:0000256" key="2">
    <source>
        <dbReference type="ARBA" id="ARBA00022448"/>
    </source>
</evidence>
<gene>
    <name evidence="9" type="primary">manX_17</name>
    <name evidence="9" type="ORF">ACLFYP115_02695</name>
</gene>
<dbReference type="CDD" id="cd00006">
    <property type="entry name" value="PTS_IIA_man"/>
    <property type="match status" value="1"/>
</dbReference>
<evidence type="ECO:0000256" key="1">
    <source>
        <dbReference type="ARBA" id="ARBA00004496"/>
    </source>
</evidence>
<keyword evidence="7" id="KW-0418">Kinase</keyword>
<dbReference type="Gene3D" id="3.40.50.510">
    <property type="entry name" value="Phosphotransferase system, mannose-type IIA component"/>
    <property type="match status" value="1"/>
</dbReference>
<evidence type="ECO:0000256" key="5">
    <source>
        <dbReference type="ARBA" id="ARBA00022679"/>
    </source>
</evidence>
<dbReference type="InterPro" id="IPR036662">
    <property type="entry name" value="PTS_EIIA_man-typ_sf"/>
</dbReference>